<protein>
    <submittedName>
        <fullName evidence="3">Glycosyltransferase WbuB</fullName>
    </submittedName>
</protein>
<dbReference type="EMBL" id="RYZH01000026">
    <property type="protein sequence ID" value="RUL87078.1"/>
    <property type="molecule type" value="Genomic_DNA"/>
</dbReference>
<dbReference type="AlphaFoldDB" id="A0A432MIQ2"/>
<accession>A0A432MIQ2</accession>
<dbReference type="InterPro" id="IPR001296">
    <property type="entry name" value="Glyco_trans_1"/>
</dbReference>
<dbReference type="CDD" id="cd03794">
    <property type="entry name" value="GT4_WbuB-like"/>
    <property type="match status" value="1"/>
</dbReference>
<keyword evidence="3" id="KW-0808">Transferase</keyword>
<dbReference type="Pfam" id="PF00534">
    <property type="entry name" value="Glycos_transf_1"/>
    <property type="match status" value="1"/>
</dbReference>
<evidence type="ECO:0000259" key="2">
    <source>
        <dbReference type="Pfam" id="PF13439"/>
    </source>
</evidence>
<dbReference type="PANTHER" id="PTHR12526">
    <property type="entry name" value="GLYCOSYLTRANSFERASE"/>
    <property type="match status" value="1"/>
</dbReference>
<reference evidence="3 4" key="2">
    <citation type="submission" date="2019-01" db="EMBL/GenBank/DDBJ databases">
        <title>Tautonia sociabilis, a novel thermotolerant planctomycete of Isosphaeraceae family, isolated from a 4000 m deep subterranean habitat.</title>
        <authorList>
            <person name="Kovaleva O.L."/>
            <person name="Elcheninov A.G."/>
            <person name="Van Heerden E."/>
            <person name="Toshchakov S.V."/>
            <person name="Novikov A."/>
            <person name="Bonch-Osmolovskaya E.A."/>
            <person name="Kublanov I.V."/>
        </authorList>
    </citation>
    <scope>NUCLEOTIDE SEQUENCE [LARGE SCALE GENOMIC DNA]</scope>
    <source>
        <strain evidence="3 4">GM2012</strain>
    </source>
</reference>
<keyword evidence="4" id="KW-1185">Reference proteome</keyword>
<dbReference type="Pfam" id="PF13439">
    <property type="entry name" value="Glyco_transf_4"/>
    <property type="match status" value="1"/>
</dbReference>
<dbReference type="PANTHER" id="PTHR12526:SF638">
    <property type="entry name" value="SPORE COAT PROTEIN SA"/>
    <property type="match status" value="1"/>
</dbReference>
<dbReference type="GO" id="GO:0016757">
    <property type="term" value="F:glycosyltransferase activity"/>
    <property type="evidence" value="ECO:0007669"/>
    <property type="project" value="InterPro"/>
</dbReference>
<sequence length="444" mass="48971">MGLAGDLRAVGPEGEGRRRMKIWLIKLGEPLPIDATDPRLFRTGMLARELVHRGHEVVWWSSTVNHAEKRHRADQDADLLLGDRYRLRLIHAPLYRRNVSLARIASHRVTATRFAELARREAPPDLIVSSLPTAEVSAAAVRFGREFGVPVVLDVRDLWPDLILDLAPGWARGAAAMALRSMIRDTKQACAGADAILGTTPAFVDWALGYAGRGRRPVDRDFPMAYEARRPSDSAIAAARLSWAGRGLDPSRFPEGELIACYFGAMGRQSELHTVVDAARILRDRRRSIRFVLCGTGDRLERLRRRAAGLGNVLLPGWVGAAEIWTLMRASSVGLAPYAKIPNYVMGMPNKPVEYLSAGLPVLTGLDGVLADLLGRHDCGVSYEFGRPDRLADALEALDDDRSRLAELSVNAWRLYRDRFTADRVFGAMADHLESLGAARHVAA</sequence>
<organism evidence="3 4">
    <name type="scientific">Tautonia sociabilis</name>
    <dbReference type="NCBI Taxonomy" id="2080755"/>
    <lineage>
        <taxon>Bacteria</taxon>
        <taxon>Pseudomonadati</taxon>
        <taxon>Planctomycetota</taxon>
        <taxon>Planctomycetia</taxon>
        <taxon>Isosphaerales</taxon>
        <taxon>Isosphaeraceae</taxon>
        <taxon>Tautonia</taxon>
    </lineage>
</organism>
<feature type="domain" description="Glycosyltransferase subfamily 4-like N-terminal" evidence="2">
    <location>
        <begin position="45"/>
        <end position="210"/>
    </location>
</feature>
<evidence type="ECO:0000313" key="3">
    <source>
        <dbReference type="EMBL" id="RUL87078.1"/>
    </source>
</evidence>
<evidence type="ECO:0000259" key="1">
    <source>
        <dbReference type="Pfam" id="PF00534"/>
    </source>
</evidence>
<name>A0A432MIQ2_9BACT</name>
<dbReference type="Proteomes" id="UP000280296">
    <property type="component" value="Unassembled WGS sequence"/>
</dbReference>
<dbReference type="SUPFAM" id="SSF53756">
    <property type="entry name" value="UDP-Glycosyltransferase/glycogen phosphorylase"/>
    <property type="match status" value="1"/>
</dbReference>
<dbReference type="InterPro" id="IPR028098">
    <property type="entry name" value="Glyco_trans_4-like_N"/>
</dbReference>
<comment type="caution">
    <text evidence="3">The sequence shown here is derived from an EMBL/GenBank/DDBJ whole genome shotgun (WGS) entry which is preliminary data.</text>
</comment>
<proteinExistence type="predicted"/>
<dbReference type="Gene3D" id="3.40.50.2000">
    <property type="entry name" value="Glycogen Phosphorylase B"/>
    <property type="match status" value="2"/>
</dbReference>
<reference evidence="3 4" key="1">
    <citation type="submission" date="2018-12" db="EMBL/GenBank/DDBJ databases">
        <authorList>
            <person name="Toschakov S.V."/>
        </authorList>
    </citation>
    <scope>NUCLEOTIDE SEQUENCE [LARGE SCALE GENOMIC DNA]</scope>
    <source>
        <strain evidence="3 4">GM2012</strain>
    </source>
</reference>
<feature type="domain" description="Glycosyl transferase family 1" evidence="1">
    <location>
        <begin position="251"/>
        <end position="411"/>
    </location>
</feature>
<evidence type="ECO:0000313" key="4">
    <source>
        <dbReference type="Proteomes" id="UP000280296"/>
    </source>
</evidence>
<gene>
    <name evidence="3" type="ORF">TsocGM_14155</name>
</gene>